<organism evidence="2 3">
    <name type="scientific">Kitasatospora viridis</name>
    <dbReference type="NCBI Taxonomy" id="281105"/>
    <lineage>
        <taxon>Bacteria</taxon>
        <taxon>Bacillati</taxon>
        <taxon>Actinomycetota</taxon>
        <taxon>Actinomycetes</taxon>
        <taxon>Kitasatosporales</taxon>
        <taxon>Streptomycetaceae</taxon>
        <taxon>Kitasatospora</taxon>
    </lineage>
</organism>
<accession>A0A561UAU3</accession>
<dbReference type="InterPro" id="IPR024747">
    <property type="entry name" value="Pyridox_Oxase-rel"/>
</dbReference>
<dbReference type="OrthoDB" id="3212118at2"/>
<sequence length="154" mass="16824">MDRVDRIEELSEAECLRLLSTVPIGRVVYTEHALLRVVPVPFRVEADRRLLLVLPPDPVAARTLHGAVAAFQADRLDAPRRAGWSVVLHGRAEVVREPVAPAELPRPWLEGAEPLVVRLTAELVTGRRLSRKGTAAPAPHAVTGAPREPDPGAW</sequence>
<comment type="caution">
    <text evidence="2">The sequence shown here is derived from an EMBL/GenBank/DDBJ whole genome shotgun (WGS) entry which is preliminary data.</text>
</comment>
<dbReference type="SUPFAM" id="SSF50475">
    <property type="entry name" value="FMN-binding split barrel"/>
    <property type="match status" value="1"/>
</dbReference>
<dbReference type="RefSeq" id="WP_145902823.1">
    <property type="nucleotide sequence ID" value="NZ_BAAAMZ010000004.1"/>
</dbReference>
<reference evidence="2 3" key="1">
    <citation type="submission" date="2019-06" db="EMBL/GenBank/DDBJ databases">
        <title>Sequencing the genomes of 1000 actinobacteria strains.</title>
        <authorList>
            <person name="Klenk H.-P."/>
        </authorList>
    </citation>
    <scope>NUCLEOTIDE SEQUENCE [LARGE SCALE GENOMIC DNA]</scope>
    <source>
        <strain evidence="2 3">DSM 44826</strain>
    </source>
</reference>
<dbReference type="InterPro" id="IPR012349">
    <property type="entry name" value="Split_barrel_FMN-bd"/>
</dbReference>
<name>A0A561UAU3_9ACTN</name>
<keyword evidence="3" id="KW-1185">Reference proteome</keyword>
<dbReference type="Pfam" id="PF12900">
    <property type="entry name" value="Pyridox_ox_2"/>
    <property type="match status" value="1"/>
</dbReference>
<dbReference type="EMBL" id="VIWT01000001">
    <property type="protein sequence ID" value="TWF96470.1"/>
    <property type="molecule type" value="Genomic_DNA"/>
</dbReference>
<dbReference type="Proteomes" id="UP000317940">
    <property type="component" value="Unassembled WGS sequence"/>
</dbReference>
<evidence type="ECO:0000313" key="2">
    <source>
        <dbReference type="EMBL" id="TWF96470.1"/>
    </source>
</evidence>
<evidence type="ECO:0000313" key="3">
    <source>
        <dbReference type="Proteomes" id="UP000317940"/>
    </source>
</evidence>
<proteinExistence type="predicted"/>
<feature type="region of interest" description="Disordered" evidence="1">
    <location>
        <begin position="130"/>
        <end position="154"/>
    </location>
</feature>
<protein>
    <submittedName>
        <fullName evidence="2">Pyridoxamine 5'-phosphate oxidase-like protein</fullName>
    </submittedName>
</protein>
<evidence type="ECO:0000256" key="1">
    <source>
        <dbReference type="SAM" id="MobiDB-lite"/>
    </source>
</evidence>
<dbReference type="Gene3D" id="2.30.110.10">
    <property type="entry name" value="Electron Transport, Fmn-binding Protein, Chain A"/>
    <property type="match status" value="1"/>
</dbReference>
<dbReference type="AlphaFoldDB" id="A0A561UAU3"/>
<gene>
    <name evidence="2" type="ORF">FHX73_11242</name>
</gene>